<reference evidence="1 2" key="1">
    <citation type="submission" date="2021-03" db="EMBL/GenBank/DDBJ databases">
        <title>Antimicrobial resistance genes in bacteria isolated from Japanese honey, and their potential for conferring macrolide and lincosamide resistance in the American foulbrood pathogen Paenibacillus larvae.</title>
        <authorList>
            <person name="Okamoto M."/>
            <person name="Kumagai M."/>
            <person name="Kanamori H."/>
            <person name="Takamatsu D."/>
        </authorList>
    </citation>
    <scope>NUCLEOTIDE SEQUENCE [LARGE SCALE GENOMIC DNA]</scope>
    <source>
        <strain evidence="1 2">J34TS1</strain>
    </source>
</reference>
<keyword evidence="2" id="KW-1185">Reference proteome</keyword>
<accession>A0A919YF49</accession>
<sequence length="233" mass="27488">MELEPLYSIKVTCHYCEHEFETSRVRPSFKKAIRRDSDFCAYYKNENPDYYVVRVCPQCGFASTENSTERLNDVQRKQFAEQINSRWIERDFSGHREWGTALEAYKLGLLVAQTIGEKERIVASLLHHIAWMYRYKGNEEQEQRFLRYCLESYIKVYELEGVGANNARLLYLIGELNRRTGDFSQAVKWFSKVINDKNIVDAAMIRASREQWGVLREQMLARKMELPEEMSPA</sequence>
<gene>
    <name evidence="1" type="ORF">J34TS1_20670</name>
</gene>
<name>A0A919YF49_9BACL</name>
<evidence type="ECO:0000313" key="2">
    <source>
        <dbReference type="Proteomes" id="UP000682811"/>
    </source>
</evidence>
<organism evidence="1 2">
    <name type="scientific">Paenibacillus azoreducens</name>
    <dbReference type="NCBI Taxonomy" id="116718"/>
    <lineage>
        <taxon>Bacteria</taxon>
        <taxon>Bacillati</taxon>
        <taxon>Bacillota</taxon>
        <taxon>Bacilli</taxon>
        <taxon>Bacillales</taxon>
        <taxon>Paenibacillaceae</taxon>
        <taxon>Paenibacillus</taxon>
    </lineage>
</organism>
<dbReference type="Proteomes" id="UP000682811">
    <property type="component" value="Unassembled WGS sequence"/>
</dbReference>
<proteinExistence type="predicted"/>
<evidence type="ECO:0008006" key="3">
    <source>
        <dbReference type="Google" id="ProtNLM"/>
    </source>
</evidence>
<comment type="caution">
    <text evidence="1">The sequence shown here is derived from an EMBL/GenBank/DDBJ whole genome shotgun (WGS) entry which is preliminary data.</text>
</comment>
<dbReference type="EMBL" id="BORT01000007">
    <property type="protein sequence ID" value="GIO47302.1"/>
    <property type="molecule type" value="Genomic_DNA"/>
</dbReference>
<protein>
    <recommendedName>
        <fullName evidence="3">DUF2225 domain-containing protein</fullName>
    </recommendedName>
</protein>
<dbReference type="SUPFAM" id="SSF48452">
    <property type="entry name" value="TPR-like"/>
    <property type="match status" value="1"/>
</dbReference>
<dbReference type="RefSeq" id="WP_194230686.1">
    <property type="nucleotide sequence ID" value="NZ_AP025343.1"/>
</dbReference>
<dbReference type="AlphaFoldDB" id="A0A919YF49"/>
<dbReference type="Gene3D" id="1.25.40.10">
    <property type="entry name" value="Tetratricopeptide repeat domain"/>
    <property type="match status" value="1"/>
</dbReference>
<evidence type="ECO:0000313" key="1">
    <source>
        <dbReference type="EMBL" id="GIO47302.1"/>
    </source>
</evidence>
<dbReference type="Pfam" id="PF09986">
    <property type="entry name" value="DUF2225"/>
    <property type="match status" value="1"/>
</dbReference>
<dbReference type="InterPro" id="IPR011990">
    <property type="entry name" value="TPR-like_helical_dom_sf"/>
</dbReference>
<dbReference type="InterPro" id="IPR018708">
    <property type="entry name" value="DUF2225"/>
</dbReference>